<organism evidence="1 2">
    <name type="scientific">Arctium lappa</name>
    <name type="common">Greater burdock</name>
    <name type="synonym">Lappa major</name>
    <dbReference type="NCBI Taxonomy" id="4217"/>
    <lineage>
        <taxon>Eukaryota</taxon>
        <taxon>Viridiplantae</taxon>
        <taxon>Streptophyta</taxon>
        <taxon>Embryophyta</taxon>
        <taxon>Tracheophyta</taxon>
        <taxon>Spermatophyta</taxon>
        <taxon>Magnoliopsida</taxon>
        <taxon>eudicotyledons</taxon>
        <taxon>Gunneridae</taxon>
        <taxon>Pentapetalae</taxon>
        <taxon>asterids</taxon>
        <taxon>campanulids</taxon>
        <taxon>Asterales</taxon>
        <taxon>Asteraceae</taxon>
        <taxon>Carduoideae</taxon>
        <taxon>Cardueae</taxon>
        <taxon>Arctiinae</taxon>
        <taxon>Arctium</taxon>
    </lineage>
</organism>
<gene>
    <name evidence="1" type="ORF">L6452_36143</name>
</gene>
<dbReference type="EMBL" id="CM042059">
    <property type="protein sequence ID" value="KAI3681351.1"/>
    <property type="molecule type" value="Genomic_DNA"/>
</dbReference>
<sequence>MQHQVQQVSTRSSKKQQPSGRNQDMGKDEAINVPSVVRIKVKEKYCRAQEENSDSDFETQRKKAGEGSCLRNKSGKKKNKEKIVKPPRKVVRIRTRTSSMILHQTIGELNDKQKKTMKEMGLECLIDLTSMETTDEGTELATIWKHQYKKESPRPNDVMKAIQSMSDAEKLISFLLSQLLYVESTIWANSENQTNDPPLCKWTMDELRKRQQCAIKGGGFQRALIRGPGQTSNVDHENTNTDPHSPIDSEEDEDAIKKGYIMDLNEKFELLMHTKVDVQNVIVKAKERFPSDTIFERYEDKLAILFNENAFRGSGKTKQHTTLERCKEARSSKQVVHEDNTIILCTPTKLNFEYMESLDALSPLSPYWYSQTTYGIIDAQIEEKSAGRGQQIKWVRDMIIEHPKL</sequence>
<dbReference type="Proteomes" id="UP001055879">
    <property type="component" value="Linkage Group LG13"/>
</dbReference>
<comment type="caution">
    <text evidence="1">The sequence shown here is derived from an EMBL/GenBank/DDBJ whole genome shotgun (WGS) entry which is preliminary data.</text>
</comment>
<keyword evidence="2" id="KW-1185">Reference proteome</keyword>
<protein>
    <submittedName>
        <fullName evidence="1">Uncharacterized protein</fullName>
    </submittedName>
</protein>
<reference evidence="2" key="1">
    <citation type="journal article" date="2022" name="Mol. Ecol. Resour.">
        <title>The genomes of chicory, endive, great burdock and yacon provide insights into Asteraceae palaeo-polyploidization history and plant inulin production.</title>
        <authorList>
            <person name="Fan W."/>
            <person name="Wang S."/>
            <person name="Wang H."/>
            <person name="Wang A."/>
            <person name="Jiang F."/>
            <person name="Liu H."/>
            <person name="Zhao H."/>
            <person name="Xu D."/>
            <person name="Zhang Y."/>
        </authorList>
    </citation>
    <scope>NUCLEOTIDE SEQUENCE [LARGE SCALE GENOMIC DNA]</scope>
    <source>
        <strain evidence="2">cv. Niubang</strain>
    </source>
</reference>
<proteinExistence type="predicted"/>
<evidence type="ECO:0000313" key="2">
    <source>
        <dbReference type="Proteomes" id="UP001055879"/>
    </source>
</evidence>
<evidence type="ECO:0000313" key="1">
    <source>
        <dbReference type="EMBL" id="KAI3681351.1"/>
    </source>
</evidence>
<accession>A0ACB8Y936</accession>
<reference evidence="1 2" key="2">
    <citation type="journal article" date="2022" name="Mol. Ecol. Resour.">
        <title>The genomes of chicory, endive, great burdock and yacon provide insights into Asteraceae paleo-polyploidization history and plant inulin production.</title>
        <authorList>
            <person name="Fan W."/>
            <person name="Wang S."/>
            <person name="Wang H."/>
            <person name="Wang A."/>
            <person name="Jiang F."/>
            <person name="Liu H."/>
            <person name="Zhao H."/>
            <person name="Xu D."/>
            <person name="Zhang Y."/>
        </authorList>
    </citation>
    <scope>NUCLEOTIDE SEQUENCE [LARGE SCALE GENOMIC DNA]</scope>
    <source>
        <strain evidence="2">cv. Niubang</strain>
    </source>
</reference>
<name>A0ACB8Y936_ARCLA</name>